<evidence type="ECO:0000256" key="1">
    <source>
        <dbReference type="SAM" id="MobiDB-lite"/>
    </source>
</evidence>
<accession>A0ABU6W9L4</accession>
<dbReference type="EMBL" id="JASCZI010181325">
    <property type="protein sequence ID" value="MED6181887.1"/>
    <property type="molecule type" value="Genomic_DNA"/>
</dbReference>
<proteinExistence type="predicted"/>
<evidence type="ECO:0000313" key="2">
    <source>
        <dbReference type="EMBL" id="MED6181887.1"/>
    </source>
</evidence>
<evidence type="ECO:0000313" key="3">
    <source>
        <dbReference type="Proteomes" id="UP001341840"/>
    </source>
</evidence>
<gene>
    <name evidence="2" type="ORF">PIB30_023556</name>
</gene>
<name>A0ABU6W9L4_9FABA</name>
<keyword evidence="3" id="KW-1185">Reference proteome</keyword>
<feature type="region of interest" description="Disordered" evidence="1">
    <location>
        <begin position="1"/>
        <end position="26"/>
    </location>
</feature>
<reference evidence="2 3" key="1">
    <citation type="journal article" date="2023" name="Plants (Basel)">
        <title>Bridging the Gap: Combining Genomics and Transcriptomics Approaches to Understand Stylosanthes scabra, an Orphan Legume from the Brazilian Caatinga.</title>
        <authorList>
            <person name="Ferreira-Neto J.R.C."/>
            <person name="da Silva M.D."/>
            <person name="Binneck E."/>
            <person name="de Melo N.F."/>
            <person name="da Silva R.H."/>
            <person name="de Melo A.L.T.M."/>
            <person name="Pandolfi V."/>
            <person name="Bustamante F.O."/>
            <person name="Brasileiro-Vidal A.C."/>
            <person name="Benko-Iseppon A.M."/>
        </authorList>
    </citation>
    <scope>NUCLEOTIDE SEQUENCE [LARGE SCALE GENOMIC DNA]</scope>
    <source>
        <tissue evidence="2">Leaves</tissue>
    </source>
</reference>
<organism evidence="2 3">
    <name type="scientific">Stylosanthes scabra</name>
    <dbReference type="NCBI Taxonomy" id="79078"/>
    <lineage>
        <taxon>Eukaryota</taxon>
        <taxon>Viridiplantae</taxon>
        <taxon>Streptophyta</taxon>
        <taxon>Embryophyta</taxon>
        <taxon>Tracheophyta</taxon>
        <taxon>Spermatophyta</taxon>
        <taxon>Magnoliopsida</taxon>
        <taxon>eudicotyledons</taxon>
        <taxon>Gunneridae</taxon>
        <taxon>Pentapetalae</taxon>
        <taxon>rosids</taxon>
        <taxon>fabids</taxon>
        <taxon>Fabales</taxon>
        <taxon>Fabaceae</taxon>
        <taxon>Papilionoideae</taxon>
        <taxon>50 kb inversion clade</taxon>
        <taxon>dalbergioids sensu lato</taxon>
        <taxon>Dalbergieae</taxon>
        <taxon>Pterocarpus clade</taxon>
        <taxon>Stylosanthes</taxon>
    </lineage>
</organism>
<sequence length="96" mass="10446">MAKISVAATPRQPSVPAGAVRSGNINRKNTEGWHIATKLEPPRILHARRNSYMMPPPTVLMPYFRDAIKVGNGVDELPLRLDGALSVCGEVAARDE</sequence>
<protein>
    <submittedName>
        <fullName evidence="2">Uncharacterized protein</fullName>
    </submittedName>
</protein>
<dbReference type="Proteomes" id="UP001341840">
    <property type="component" value="Unassembled WGS sequence"/>
</dbReference>
<comment type="caution">
    <text evidence="2">The sequence shown here is derived from an EMBL/GenBank/DDBJ whole genome shotgun (WGS) entry which is preliminary data.</text>
</comment>